<dbReference type="InterPro" id="IPR027492">
    <property type="entry name" value="RNA_MTrfase_RlmN"/>
</dbReference>
<comment type="similarity">
    <text evidence="2 14">Belongs to the radical SAM superfamily. RlmN family.</text>
</comment>
<dbReference type="InterPro" id="IPR007197">
    <property type="entry name" value="rSAM"/>
</dbReference>
<dbReference type="GO" id="GO:0046872">
    <property type="term" value="F:metal ion binding"/>
    <property type="evidence" value="ECO:0007669"/>
    <property type="project" value="UniProtKB-KW"/>
</dbReference>
<dbReference type="GO" id="GO:0030488">
    <property type="term" value="P:tRNA methylation"/>
    <property type="evidence" value="ECO:0007669"/>
    <property type="project" value="UniProtKB-UniRule"/>
</dbReference>
<dbReference type="SFLD" id="SFLDF00275">
    <property type="entry name" value="adenosine_C2_methyltransferase"/>
    <property type="match status" value="1"/>
</dbReference>
<feature type="binding site" evidence="14">
    <location>
        <begin position="222"/>
        <end position="224"/>
    </location>
    <ligand>
        <name>S-adenosyl-L-methionine</name>
        <dbReference type="ChEBI" id="CHEBI:59789"/>
    </ligand>
</feature>
<feature type="domain" description="Radical SAM core" evidence="15">
    <location>
        <begin position="99"/>
        <end position="340"/>
    </location>
</feature>
<accession>A0A6M4NQ76</accession>
<dbReference type="GO" id="GO:0000049">
    <property type="term" value="F:tRNA binding"/>
    <property type="evidence" value="ECO:0007669"/>
    <property type="project" value="UniProtKB-UniRule"/>
</dbReference>
<dbReference type="EMBL" id="MN990729">
    <property type="protein sequence ID" value="QJR98151.1"/>
    <property type="molecule type" value="Genomic_DNA"/>
</dbReference>
<dbReference type="NCBIfam" id="TIGR00048">
    <property type="entry name" value="rRNA_mod_RlmN"/>
    <property type="match status" value="1"/>
</dbReference>
<evidence type="ECO:0000256" key="14">
    <source>
        <dbReference type="HAMAP-Rule" id="MF_01849"/>
    </source>
</evidence>
<evidence type="ECO:0000256" key="12">
    <source>
        <dbReference type="ARBA" id="ARBA00023014"/>
    </source>
</evidence>
<name>A0A6M4NQ76_9PROT</name>
<dbReference type="InterPro" id="IPR048641">
    <property type="entry name" value="RlmN_N"/>
</dbReference>
<dbReference type="PIRSF" id="PIRSF006004">
    <property type="entry name" value="CHP00048"/>
    <property type="match status" value="1"/>
</dbReference>
<keyword evidence="11 14" id="KW-0408">Iron</keyword>
<feature type="disulfide bond" description="(transient)" evidence="14">
    <location>
        <begin position="106"/>
        <end position="343"/>
    </location>
</feature>
<evidence type="ECO:0000256" key="9">
    <source>
        <dbReference type="ARBA" id="ARBA00022694"/>
    </source>
</evidence>
<evidence type="ECO:0000259" key="15">
    <source>
        <dbReference type="PROSITE" id="PS51918"/>
    </source>
</evidence>
<dbReference type="Pfam" id="PF21016">
    <property type="entry name" value="RlmN_N"/>
    <property type="match status" value="1"/>
</dbReference>
<dbReference type="GO" id="GO:0002935">
    <property type="term" value="F:tRNA (adenine(37)-C2)-methyltransferase activity"/>
    <property type="evidence" value="ECO:0007669"/>
    <property type="project" value="UniProtKB-UniRule"/>
</dbReference>
<dbReference type="PANTHER" id="PTHR30544:SF5">
    <property type="entry name" value="RADICAL SAM CORE DOMAIN-CONTAINING PROTEIN"/>
    <property type="match status" value="1"/>
</dbReference>
<dbReference type="Gene3D" id="1.10.150.530">
    <property type="match status" value="1"/>
</dbReference>
<feature type="binding site" evidence="14">
    <location>
        <position position="300"/>
    </location>
    <ligand>
        <name>S-adenosyl-L-methionine</name>
        <dbReference type="ChEBI" id="CHEBI:59789"/>
    </ligand>
</feature>
<keyword evidence="4 14" id="KW-0963">Cytoplasm</keyword>
<dbReference type="SFLD" id="SFLDG01062">
    <property type="entry name" value="methyltransferase_(Class_A)"/>
    <property type="match status" value="1"/>
</dbReference>
<evidence type="ECO:0000256" key="7">
    <source>
        <dbReference type="ARBA" id="ARBA00022679"/>
    </source>
</evidence>
<evidence type="ECO:0000256" key="5">
    <source>
        <dbReference type="ARBA" id="ARBA00022552"/>
    </source>
</evidence>
<comment type="catalytic activity">
    <reaction evidence="14">
        <text>adenosine(2503) in 23S rRNA + 2 reduced [2Fe-2S]-[ferredoxin] + 2 S-adenosyl-L-methionine = 2-methyladenosine(2503) in 23S rRNA + 5'-deoxyadenosine + L-methionine + 2 oxidized [2Fe-2S]-[ferredoxin] + S-adenosyl-L-homocysteine</text>
        <dbReference type="Rhea" id="RHEA:42916"/>
        <dbReference type="Rhea" id="RHEA-COMP:10000"/>
        <dbReference type="Rhea" id="RHEA-COMP:10001"/>
        <dbReference type="Rhea" id="RHEA-COMP:10152"/>
        <dbReference type="Rhea" id="RHEA-COMP:10282"/>
        <dbReference type="ChEBI" id="CHEBI:17319"/>
        <dbReference type="ChEBI" id="CHEBI:33737"/>
        <dbReference type="ChEBI" id="CHEBI:33738"/>
        <dbReference type="ChEBI" id="CHEBI:57844"/>
        <dbReference type="ChEBI" id="CHEBI:57856"/>
        <dbReference type="ChEBI" id="CHEBI:59789"/>
        <dbReference type="ChEBI" id="CHEBI:74411"/>
        <dbReference type="ChEBI" id="CHEBI:74497"/>
        <dbReference type="EC" id="2.1.1.192"/>
    </reaction>
</comment>
<dbReference type="GO" id="GO:0070475">
    <property type="term" value="P:rRNA base methylation"/>
    <property type="evidence" value="ECO:0007669"/>
    <property type="project" value="UniProtKB-UniRule"/>
</dbReference>
<protein>
    <recommendedName>
        <fullName evidence="14">Dual-specificity RNA methyltransferase RlmN</fullName>
        <ecNumber evidence="14">2.1.1.192</ecNumber>
    </recommendedName>
    <alternativeName>
        <fullName evidence="14">23S rRNA (adenine(2503)-C(2))-methyltransferase</fullName>
    </alternativeName>
    <alternativeName>
        <fullName evidence="14">23S rRNA m2A2503 methyltransferase</fullName>
    </alternativeName>
    <alternativeName>
        <fullName evidence="14">Ribosomal RNA large subunit methyltransferase N</fullName>
    </alternativeName>
    <alternativeName>
        <fullName evidence="14">tRNA (adenine(37)-C(2))-methyltransferase</fullName>
    </alternativeName>
    <alternativeName>
        <fullName evidence="14">tRNA m2A37 methyltransferase</fullName>
    </alternativeName>
</protein>
<dbReference type="SFLD" id="SFLDS00029">
    <property type="entry name" value="Radical_SAM"/>
    <property type="match status" value="1"/>
</dbReference>
<sequence length="352" mass="39972">MSDKIELIGLSKEELKEHLRGLGEPAFRAKQIWQWVYYYGKTDFEEMTNLSKPLREKLAAYFELSRPKIVDEQISVDRTHKWLLEFTDGQRVEMVYIPEEDRGAVCISTQVGCAMGCKFCHTGSQKLTRNLTAGEIVSQFMVARDVYKEWNLKEQARMLSNIVVMGMGEPFQNYDNLARAVKIISDGEGIALSKRRITVSTSGIVPHIPNFDSEVGTRLAVSLHASNNELRSQIMPINKKYPLPDLMQACRQYQDNNGGYITFEYLMLNNFNDTYAHAAELIGLMKQYGIHAKFNLIAFNPWPGCDYVPSSNNRIHAFSEELQKHGYAAPIRTARGQDILAACGQLKSKKQA</sequence>
<evidence type="ECO:0000256" key="13">
    <source>
        <dbReference type="ARBA" id="ARBA00023157"/>
    </source>
</evidence>
<dbReference type="GO" id="GO:0005737">
    <property type="term" value="C:cytoplasm"/>
    <property type="evidence" value="ECO:0007669"/>
    <property type="project" value="UniProtKB-SubCell"/>
</dbReference>
<dbReference type="SUPFAM" id="SSF102114">
    <property type="entry name" value="Radical SAM enzymes"/>
    <property type="match status" value="1"/>
</dbReference>
<keyword evidence="9 14" id="KW-0819">tRNA processing</keyword>
<keyword evidence="7 14" id="KW-0808">Transferase</keyword>
<feature type="active site" description="S-methylcysteine intermediate" evidence="14">
    <location>
        <position position="343"/>
    </location>
</feature>
<evidence type="ECO:0000256" key="6">
    <source>
        <dbReference type="ARBA" id="ARBA00022603"/>
    </source>
</evidence>
<dbReference type="Gene3D" id="3.20.20.70">
    <property type="entry name" value="Aldolase class I"/>
    <property type="match status" value="1"/>
</dbReference>
<keyword evidence="10 14" id="KW-0479">Metal-binding</keyword>
<dbReference type="InterPro" id="IPR013785">
    <property type="entry name" value="Aldolase_TIM"/>
</dbReference>
<feature type="binding site" evidence="14">
    <location>
        <position position="120"/>
    </location>
    <ligand>
        <name>[4Fe-4S] cluster</name>
        <dbReference type="ChEBI" id="CHEBI:49883"/>
        <note>4Fe-4S-S-AdoMet</note>
    </ligand>
</feature>
<organism evidence="16">
    <name type="scientific">uncultured Alphaproteobacteria bacterium</name>
    <dbReference type="NCBI Taxonomy" id="91750"/>
    <lineage>
        <taxon>Bacteria</taxon>
        <taxon>Pseudomonadati</taxon>
        <taxon>Pseudomonadota</taxon>
        <taxon>Alphaproteobacteria</taxon>
        <taxon>environmental samples</taxon>
    </lineage>
</organism>
<dbReference type="CDD" id="cd01335">
    <property type="entry name" value="Radical_SAM"/>
    <property type="match status" value="1"/>
</dbReference>
<dbReference type="InterPro" id="IPR004383">
    <property type="entry name" value="rRNA_lsu_MTrfase_RlmN/Cfr"/>
</dbReference>
<feature type="binding site" evidence="14">
    <location>
        <position position="200"/>
    </location>
    <ligand>
        <name>S-adenosyl-L-methionine</name>
        <dbReference type="ChEBI" id="CHEBI:59789"/>
    </ligand>
</feature>
<evidence type="ECO:0000256" key="4">
    <source>
        <dbReference type="ARBA" id="ARBA00022490"/>
    </source>
</evidence>
<feature type="active site" description="Proton acceptor" evidence="14">
    <location>
        <position position="93"/>
    </location>
</feature>
<keyword evidence="12 14" id="KW-0411">Iron-sulfur</keyword>
<keyword evidence="13 14" id="KW-1015">Disulfide bond</keyword>
<evidence type="ECO:0000256" key="2">
    <source>
        <dbReference type="ARBA" id="ARBA00007544"/>
    </source>
</evidence>
<dbReference type="PANTHER" id="PTHR30544">
    <property type="entry name" value="23S RRNA METHYLTRANSFERASE"/>
    <property type="match status" value="1"/>
</dbReference>
<gene>
    <name evidence="14 16" type="primary">rlmN</name>
    <name evidence="16" type="ORF">PlAlph_1550</name>
</gene>
<keyword evidence="6 14" id="KW-0489">Methyltransferase</keyword>
<dbReference type="EC" id="2.1.1.192" evidence="14"/>
<evidence type="ECO:0000256" key="8">
    <source>
        <dbReference type="ARBA" id="ARBA00022691"/>
    </source>
</evidence>
<keyword evidence="3 14" id="KW-0004">4Fe-4S</keyword>
<dbReference type="HAMAP" id="MF_01849">
    <property type="entry name" value="RNA_methyltr_RlmN"/>
    <property type="match status" value="1"/>
</dbReference>
<dbReference type="InterPro" id="IPR040072">
    <property type="entry name" value="Methyltransferase_A"/>
</dbReference>
<dbReference type="Pfam" id="PF04055">
    <property type="entry name" value="Radical_SAM"/>
    <property type="match status" value="1"/>
</dbReference>
<comment type="catalytic activity">
    <reaction evidence="14">
        <text>adenosine(37) in tRNA + 2 reduced [2Fe-2S]-[ferredoxin] + 2 S-adenosyl-L-methionine = 2-methyladenosine(37) in tRNA + 5'-deoxyadenosine + L-methionine + 2 oxidized [2Fe-2S]-[ferredoxin] + S-adenosyl-L-homocysteine</text>
        <dbReference type="Rhea" id="RHEA:43332"/>
        <dbReference type="Rhea" id="RHEA-COMP:10000"/>
        <dbReference type="Rhea" id="RHEA-COMP:10001"/>
        <dbReference type="Rhea" id="RHEA-COMP:10162"/>
        <dbReference type="Rhea" id="RHEA-COMP:10485"/>
        <dbReference type="ChEBI" id="CHEBI:17319"/>
        <dbReference type="ChEBI" id="CHEBI:33737"/>
        <dbReference type="ChEBI" id="CHEBI:33738"/>
        <dbReference type="ChEBI" id="CHEBI:57844"/>
        <dbReference type="ChEBI" id="CHEBI:57856"/>
        <dbReference type="ChEBI" id="CHEBI:59789"/>
        <dbReference type="ChEBI" id="CHEBI:74411"/>
        <dbReference type="ChEBI" id="CHEBI:74497"/>
        <dbReference type="EC" id="2.1.1.192"/>
    </reaction>
</comment>
<feature type="binding site" evidence="14">
    <location>
        <position position="113"/>
    </location>
    <ligand>
        <name>[4Fe-4S] cluster</name>
        <dbReference type="ChEBI" id="CHEBI:49883"/>
        <note>4Fe-4S-S-AdoMet</note>
    </ligand>
</feature>
<dbReference type="GO" id="GO:0051539">
    <property type="term" value="F:4 iron, 4 sulfur cluster binding"/>
    <property type="evidence" value="ECO:0007669"/>
    <property type="project" value="UniProtKB-UniRule"/>
</dbReference>
<evidence type="ECO:0000256" key="1">
    <source>
        <dbReference type="ARBA" id="ARBA00004496"/>
    </source>
</evidence>
<dbReference type="GO" id="GO:0070040">
    <property type="term" value="F:rRNA (adenine(2503)-C2-)-methyltransferase activity"/>
    <property type="evidence" value="ECO:0007669"/>
    <property type="project" value="UniProtKB-UniRule"/>
</dbReference>
<evidence type="ECO:0000256" key="10">
    <source>
        <dbReference type="ARBA" id="ARBA00022723"/>
    </source>
</evidence>
<comment type="function">
    <text evidence="14">Specifically methylates position 2 of adenine 2503 in 23S rRNA and position 2 of adenine 37 in tRNAs. m2A2503 modification seems to play a crucial role in the proofreading step occurring at the peptidyl transferase center and thus would serve to optimize ribosomal fidelity.</text>
</comment>
<feature type="binding site" evidence="14">
    <location>
        <position position="117"/>
    </location>
    <ligand>
        <name>[4Fe-4S] cluster</name>
        <dbReference type="ChEBI" id="CHEBI:49883"/>
        <note>4Fe-4S-S-AdoMet</note>
    </ligand>
</feature>
<evidence type="ECO:0000256" key="11">
    <source>
        <dbReference type="ARBA" id="ARBA00023004"/>
    </source>
</evidence>
<dbReference type="PROSITE" id="PS51918">
    <property type="entry name" value="RADICAL_SAM"/>
    <property type="match status" value="1"/>
</dbReference>
<dbReference type="FunFam" id="3.20.20.70:FF:000014">
    <property type="entry name" value="Probable dual-specificity RNA methyltransferase RlmN"/>
    <property type="match status" value="1"/>
</dbReference>
<evidence type="ECO:0000256" key="3">
    <source>
        <dbReference type="ARBA" id="ARBA00022485"/>
    </source>
</evidence>
<dbReference type="GO" id="GO:0019843">
    <property type="term" value="F:rRNA binding"/>
    <property type="evidence" value="ECO:0007669"/>
    <property type="project" value="UniProtKB-UniRule"/>
</dbReference>
<comment type="subcellular location">
    <subcellularLocation>
        <location evidence="1 14">Cytoplasm</location>
    </subcellularLocation>
</comment>
<reference evidence="16" key="1">
    <citation type="submission" date="2020-01" db="EMBL/GenBank/DDBJ databases">
        <title>Gastrointestinal microbiota of LL stock colony Peromyscus leucopus.</title>
        <authorList>
            <person name="Milovic A."/>
            <person name="Bassam K."/>
            <person name="Keay E."/>
            <person name="Barbour A.G."/>
        </authorList>
    </citation>
    <scope>NUCLEOTIDE SEQUENCE</scope>
    <source>
        <strain evidence="16">LL90</strain>
    </source>
</reference>
<comment type="cofactor">
    <cofactor evidence="14">
        <name>[4Fe-4S] cluster</name>
        <dbReference type="ChEBI" id="CHEBI:49883"/>
    </cofactor>
    <text evidence="14">Binds 1 [4Fe-4S] cluster. The cluster is coordinated with 3 cysteines and an exchangeable S-adenosyl-L-methionine.</text>
</comment>
<keyword evidence="5 14" id="KW-0698">rRNA processing</keyword>
<dbReference type="InterPro" id="IPR058240">
    <property type="entry name" value="rSAM_sf"/>
</dbReference>
<proteinExistence type="inferred from homology"/>
<evidence type="ECO:0000313" key="16">
    <source>
        <dbReference type="EMBL" id="QJR98151.1"/>
    </source>
</evidence>
<feature type="binding site" evidence="14">
    <location>
        <begin position="168"/>
        <end position="169"/>
    </location>
    <ligand>
        <name>S-adenosyl-L-methionine</name>
        <dbReference type="ChEBI" id="CHEBI:59789"/>
    </ligand>
</feature>
<comment type="miscellaneous">
    <text evidence="14">Reaction proceeds by a ping-pong mechanism involving intermediate methylation of a conserved cysteine residue.</text>
</comment>
<dbReference type="AlphaFoldDB" id="A0A6M4NQ76"/>
<keyword evidence="8 14" id="KW-0949">S-adenosyl-L-methionine</keyword>